<evidence type="ECO:0000313" key="2">
    <source>
        <dbReference type="Proteomes" id="UP001157502"/>
    </source>
</evidence>
<gene>
    <name evidence="1" type="ORF">DPEC_G00288130</name>
</gene>
<name>A0ACC2FKE6_DALPE</name>
<dbReference type="Proteomes" id="UP001157502">
    <property type="component" value="Chromosome 26"/>
</dbReference>
<dbReference type="EMBL" id="CM055753">
    <property type="protein sequence ID" value="KAJ7991849.1"/>
    <property type="molecule type" value="Genomic_DNA"/>
</dbReference>
<comment type="caution">
    <text evidence="1">The sequence shown here is derived from an EMBL/GenBank/DDBJ whole genome shotgun (WGS) entry which is preliminary data.</text>
</comment>
<keyword evidence="2" id="KW-1185">Reference proteome</keyword>
<organism evidence="1 2">
    <name type="scientific">Dallia pectoralis</name>
    <name type="common">Alaska blackfish</name>
    <dbReference type="NCBI Taxonomy" id="75939"/>
    <lineage>
        <taxon>Eukaryota</taxon>
        <taxon>Metazoa</taxon>
        <taxon>Chordata</taxon>
        <taxon>Craniata</taxon>
        <taxon>Vertebrata</taxon>
        <taxon>Euteleostomi</taxon>
        <taxon>Actinopterygii</taxon>
        <taxon>Neopterygii</taxon>
        <taxon>Teleostei</taxon>
        <taxon>Protacanthopterygii</taxon>
        <taxon>Esociformes</taxon>
        <taxon>Umbridae</taxon>
        <taxon>Dallia</taxon>
    </lineage>
</organism>
<evidence type="ECO:0000313" key="1">
    <source>
        <dbReference type="EMBL" id="KAJ7991849.1"/>
    </source>
</evidence>
<accession>A0ACC2FKE6</accession>
<protein>
    <submittedName>
        <fullName evidence="1">Uncharacterized protein</fullName>
    </submittedName>
</protein>
<reference evidence="1" key="1">
    <citation type="submission" date="2021-05" db="EMBL/GenBank/DDBJ databases">
        <authorList>
            <person name="Pan Q."/>
            <person name="Jouanno E."/>
            <person name="Zahm M."/>
            <person name="Klopp C."/>
            <person name="Cabau C."/>
            <person name="Louis A."/>
            <person name="Berthelot C."/>
            <person name="Parey E."/>
            <person name="Roest Crollius H."/>
            <person name="Montfort J."/>
            <person name="Robinson-Rechavi M."/>
            <person name="Bouchez O."/>
            <person name="Lampietro C."/>
            <person name="Lopez Roques C."/>
            <person name="Donnadieu C."/>
            <person name="Postlethwait J."/>
            <person name="Bobe J."/>
            <person name="Dillon D."/>
            <person name="Chandos A."/>
            <person name="von Hippel F."/>
            <person name="Guiguen Y."/>
        </authorList>
    </citation>
    <scope>NUCLEOTIDE SEQUENCE</scope>
    <source>
        <strain evidence="1">YG-Jan2019</strain>
    </source>
</reference>
<sequence length="1249" mass="142344">MPMTPSAQVDSQTSDGKPSFNLDDSPMPEEWKIRIRDKLNSIPGIFALDELSFGHTTAVKHTIRLQDETPFKERSRPIHPSDREAVRQHLRELLDASVIRESESPFASPVVVVKKKNGKIRLCIDYRKLNSRTIKDAYALPNIEETFSALSGARWFSVMDLKSGYYQVEMVEEDKHKTAFTCPLGFYEFNRMPQGVTNAPSTFQRLMEKCVGDLHLSEVLVFLDDVIVFSQTLEEHEARLLKVLHRLKSYGLKLSPEKCQFFRSSVKYLGHIVDAQGVHTDPDKVSALRDWPRPGNREELKRFLGFSGYYRRFVEGYSKIAKPLNALTAGYHPPKKRGRVYKTLRPNTGISPRAPFGSEWTPECESSFRTLIEKLTSAPVLAFANPKLPYVLHTDACCEGLGAALYQDQDGKLRVVAYASRGLSKSEKNYPTHKLEFLALKWAICEKFCDYLYGTDFSVLTDNNPLTYVLSSAKLDAAGHRWLAALSTFRFNIKYRAGRTNGDADGLSRRPQAAPQEDYEYLQEKERINSMTKRLIEGEIPSDAVSAVCQRHSVTMRLPVLAESLVVDASSLPDLFIDTGQNTVPGMTKENWHEAQIKDPSIGKVVTLVKKRQKPHFKSVKAESPEVKLLLREWNKLELIDDVLYRKCFDRGNKIHQLVLPEEFRERALKGFHDEVGHLGPERVLNLARARCYWPKMKESVEKKCHTCERCFRRKTPPQRAAPMVNIRTTYPLELVCMDYLSLEPDNRDTRNILVITDHFTRFAVAVPTKDQKARTVAKALWENFLVYYGFPSRLHSDQGRDFESHTIKELCSLIGAEKVRTTPYHPQGNPVERFNRTLISMLGTLDEEDKHHWRDFVRPVVHAYNCTRNDATGYSPYELMFGRQPMLPVDLILGLKPPTETHTTHSEYVQTLRQRLKESYALAAENSKKSGERNKHRFDAKVKTAELEEGDRVLVKNVNIRGKHKLADKWERPIHIVVKRIDGGPVYVVKPEAGNGPRRTLHRDLLLPCGFLPVDITPDSVPHQSKPTQLRLRSRQNQEVECEYSDREEEDDGYYVNEPPQFTTWGPYVQEFEVIPVSGSESSLNPRAPEFKCPEPQLIHDHSVAPLDTNAAAHQFSTQSDHVVIDIPESEISQSAVVTDPTPAHDSDKAQSSSSLNPKKHSDVTCGEEQGEARRSQRERHPPPKFTYEELGKPLILALSFFWSRIPGVLSTTAGFLSVRPGAWFPGPLPHLTALQRFRWVVDMDAKY</sequence>
<proteinExistence type="predicted"/>